<dbReference type="SUPFAM" id="SSF74650">
    <property type="entry name" value="Galactose mutarotase-like"/>
    <property type="match status" value="1"/>
</dbReference>
<reference evidence="9" key="1">
    <citation type="journal article" date="2013" name="Science">
        <title>Comparative analysis of bat genomes provides insight into the evolution of flight and immunity.</title>
        <authorList>
            <person name="Zhang G."/>
            <person name="Cowled C."/>
            <person name="Shi Z."/>
            <person name="Huang Z."/>
            <person name="Bishop-Lilly K.A."/>
            <person name="Fang X."/>
            <person name="Wynne J.W."/>
            <person name="Xiong Z."/>
            <person name="Baker M.L."/>
            <person name="Zhao W."/>
            <person name="Tachedjian M."/>
            <person name="Zhu Y."/>
            <person name="Zhou P."/>
            <person name="Jiang X."/>
            <person name="Ng J."/>
            <person name="Yang L."/>
            <person name="Wu L."/>
            <person name="Xiao J."/>
            <person name="Feng Y."/>
            <person name="Chen Y."/>
            <person name="Sun X."/>
            <person name="Zhang Y."/>
            <person name="Marsh G.A."/>
            <person name="Crameri G."/>
            <person name="Broder C.C."/>
            <person name="Frey K.G."/>
            <person name="Wang L.F."/>
            <person name="Wang J."/>
        </authorList>
    </citation>
    <scope>NUCLEOTIDE SEQUENCE [LARGE SCALE GENOMIC DNA]</scope>
</reference>
<comment type="cofactor">
    <cofactor evidence="1">
        <name>Zn(2+)</name>
        <dbReference type="ChEBI" id="CHEBI:29105"/>
    </cofactor>
</comment>
<dbReference type="Pfam" id="PF01074">
    <property type="entry name" value="Glyco_hydro_38N"/>
    <property type="match status" value="1"/>
</dbReference>
<comment type="similarity">
    <text evidence="2">Belongs to the glycosyl hydrolase 38 family.</text>
</comment>
<sequence>MLTVSEELPFDNVDGGVWKQGFDISYGPHDWDAEDLQVFVVPHSHNDPGSRELAQLVGSGQLEMATGGWVMPDEANSHYFALIDQLIEGHQWLERNLGVTPRSGWAVDPFGHSPTMAYLLRRANLTSMLVQRVHYAIKKHFAATHSLEFMWRQSWDSDASTDIFCHMMPFYSYDIPHTCGPDPKICCQFDFKRLPGGRINCPWKVPPRAITEANVAERAALLLDQYRKKSRLFRSNVLLVPLGDDFRYDKPQEWDAQFFNYQRLFDFLNGKPELHVQAQFGTLSDYFDALYKRTGVEPGAQPPGFPVLSGDFFSYADREDHYWTGYYTSRPFYKSLDRVLEAHLRLLTEARRTLGLFQHHDAITGTAKEAVVVDYGVRLLRSLVGLKQVIINAAHYLVLGDKGAYRFDPETPFLHMVSRPGPAQGAPAACVVVSPTAPLLSPRLLRSLVGLKQVIINAAHYLVLGDKGAYRFDPETPFLHMSIRRVDEEREQRVDMQFLVYGTRTSKDKSGAYLFLPDGEAQPYVPKEPPVLRVTEGPFFSEVAAYYEHVHQVVRLYNLPGVEGLSLDLSSLVDIRDYINKELALRIRTDIDSQGTFFTDLNGFQVQPRRYLKKLPLQANFYPMPVMAYIQDAQSRLTLHTAQALGVSSLHDGQLEVILDRRLMQDDNRGLGQGLKDNKRTRNHFRLLWERRTLGSEVSDGHSTSYPSLLSHLTSVYLNAPVLALPVAKRQPPAPSLRSFHPLASSLPCDFHLLNLRTLQAEDETLPSAEAALILHRKGFDCGLEAKNLGFNCTTSQGKVALGSLFRDLDVGFLQPTSLTLLYPLSSPSNSTDVALEPMEVATFRLRLG</sequence>
<dbReference type="GO" id="GO:0030246">
    <property type="term" value="F:carbohydrate binding"/>
    <property type="evidence" value="ECO:0007669"/>
    <property type="project" value="InterPro"/>
</dbReference>
<dbReference type="SMART" id="SM00872">
    <property type="entry name" value="Alpha-mann_mid"/>
    <property type="match status" value="1"/>
</dbReference>
<dbReference type="GO" id="GO:0006013">
    <property type="term" value="P:mannose metabolic process"/>
    <property type="evidence" value="ECO:0007669"/>
    <property type="project" value="InterPro"/>
</dbReference>
<dbReference type="SUPFAM" id="SSF88713">
    <property type="entry name" value="Glycoside hydrolase/deacetylase"/>
    <property type="match status" value="1"/>
</dbReference>
<dbReference type="EMBL" id="KB111604">
    <property type="protein sequence ID" value="ELK25778.1"/>
    <property type="molecule type" value="Genomic_DNA"/>
</dbReference>
<dbReference type="AlphaFoldDB" id="L5LJF6"/>
<dbReference type="PANTHER" id="PTHR11607:SF57">
    <property type="entry name" value="ALPHA-MANNOSIDASE 2X"/>
    <property type="match status" value="1"/>
</dbReference>
<evidence type="ECO:0000313" key="8">
    <source>
        <dbReference type="EMBL" id="ELK25778.1"/>
    </source>
</evidence>
<proteinExistence type="inferred from homology"/>
<keyword evidence="3" id="KW-0479">Metal-binding</keyword>
<evidence type="ECO:0000256" key="6">
    <source>
        <dbReference type="ARBA" id="ARBA00023295"/>
    </source>
</evidence>
<dbReference type="eggNOG" id="KOG1958">
    <property type="taxonomic scope" value="Eukaryota"/>
</dbReference>
<dbReference type="SUPFAM" id="SSF88688">
    <property type="entry name" value="Families 57/38 glycoside transferase middle domain"/>
    <property type="match status" value="1"/>
</dbReference>
<dbReference type="InterPro" id="IPR000602">
    <property type="entry name" value="Glyco_hydro_38_N"/>
</dbReference>
<evidence type="ECO:0000259" key="7">
    <source>
        <dbReference type="SMART" id="SM00872"/>
    </source>
</evidence>
<feature type="domain" description="Glycoside hydrolase family 38 central" evidence="7">
    <location>
        <begin position="321"/>
        <end position="379"/>
    </location>
</feature>
<dbReference type="FunFam" id="3.20.110.10:FF:000003">
    <property type="entry name" value="Alpha-mannosidase"/>
    <property type="match status" value="1"/>
</dbReference>
<evidence type="ECO:0000256" key="5">
    <source>
        <dbReference type="ARBA" id="ARBA00022833"/>
    </source>
</evidence>
<evidence type="ECO:0000256" key="4">
    <source>
        <dbReference type="ARBA" id="ARBA00022801"/>
    </source>
</evidence>
<organism evidence="8 9">
    <name type="scientific">Myotis davidii</name>
    <name type="common">David's myotis</name>
    <dbReference type="NCBI Taxonomy" id="225400"/>
    <lineage>
        <taxon>Eukaryota</taxon>
        <taxon>Metazoa</taxon>
        <taxon>Chordata</taxon>
        <taxon>Craniata</taxon>
        <taxon>Vertebrata</taxon>
        <taxon>Euteleostomi</taxon>
        <taxon>Mammalia</taxon>
        <taxon>Eutheria</taxon>
        <taxon>Laurasiatheria</taxon>
        <taxon>Chiroptera</taxon>
        <taxon>Yangochiroptera</taxon>
        <taxon>Vespertilionidae</taxon>
        <taxon>Myotis</taxon>
    </lineage>
</organism>
<evidence type="ECO:0000313" key="9">
    <source>
        <dbReference type="Proteomes" id="UP000010556"/>
    </source>
</evidence>
<keyword evidence="4" id="KW-0378">Hydrolase</keyword>
<evidence type="ECO:0000256" key="3">
    <source>
        <dbReference type="ARBA" id="ARBA00022723"/>
    </source>
</evidence>
<name>L5LJF6_MYODS</name>
<dbReference type="InterPro" id="IPR037094">
    <property type="entry name" value="Glyco_hydro_38_cen_sf"/>
</dbReference>
<dbReference type="GO" id="GO:0006491">
    <property type="term" value="P:N-glycan processing"/>
    <property type="evidence" value="ECO:0007669"/>
    <property type="project" value="TreeGrafter"/>
</dbReference>
<dbReference type="Gene3D" id="1.20.1270.50">
    <property type="entry name" value="Glycoside hydrolase family 38, central domain"/>
    <property type="match status" value="2"/>
</dbReference>
<dbReference type="Gene3D" id="3.20.110.10">
    <property type="entry name" value="Glycoside hydrolase 38, N terminal domain"/>
    <property type="match status" value="2"/>
</dbReference>
<accession>L5LJF6</accession>
<dbReference type="InterPro" id="IPR050843">
    <property type="entry name" value="Glycosyl_Hydrlase_38"/>
</dbReference>
<protein>
    <submittedName>
        <fullName evidence="8">Alpha-mannosidase 2x</fullName>
    </submittedName>
</protein>
<dbReference type="InterPro" id="IPR015341">
    <property type="entry name" value="Glyco_hydro_38_cen"/>
</dbReference>
<dbReference type="InterPro" id="IPR011682">
    <property type="entry name" value="Glyco_hydro_38_C"/>
</dbReference>
<dbReference type="InterPro" id="IPR011013">
    <property type="entry name" value="Gal_mutarotase_sf_dom"/>
</dbReference>
<gene>
    <name evidence="8" type="ORF">MDA_GLEAN10006777</name>
</gene>
<dbReference type="GO" id="GO:0000139">
    <property type="term" value="C:Golgi membrane"/>
    <property type="evidence" value="ECO:0007669"/>
    <property type="project" value="TreeGrafter"/>
</dbReference>
<dbReference type="GO" id="GO:0004559">
    <property type="term" value="F:alpha-mannosidase activity"/>
    <property type="evidence" value="ECO:0007669"/>
    <property type="project" value="InterPro"/>
</dbReference>
<dbReference type="Gene3D" id="2.70.98.30">
    <property type="entry name" value="Golgi alpha-mannosidase II, domain 4"/>
    <property type="match status" value="1"/>
</dbReference>
<keyword evidence="9" id="KW-1185">Reference proteome</keyword>
<dbReference type="Pfam" id="PF09261">
    <property type="entry name" value="Alpha-mann_mid"/>
    <property type="match status" value="1"/>
</dbReference>
<dbReference type="FunFam" id="2.70.98.30:FF:000002">
    <property type="entry name" value="Alpha-mannosidase"/>
    <property type="match status" value="1"/>
</dbReference>
<evidence type="ECO:0000256" key="2">
    <source>
        <dbReference type="ARBA" id="ARBA00009792"/>
    </source>
</evidence>
<dbReference type="Pfam" id="PF07748">
    <property type="entry name" value="Glyco_hydro_38C"/>
    <property type="match status" value="1"/>
</dbReference>
<dbReference type="InterPro" id="IPR011330">
    <property type="entry name" value="Glyco_hydro/deAcase_b/a-brl"/>
</dbReference>
<keyword evidence="5" id="KW-0862">Zinc</keyword>
<dbReference type="GO" id="GO:0046872">
    <property type="term" value="F:metal ion binding"/>
    <property type="evidence" value="ECO:0007669"/>
    <property type="project" value="UniProtKB-KW"/>
</dbReference>
<keyword evidence="6" id="KW-0326">Glycosidase</keyword>
<dbReference type="InterPro" id="IPR027291">
    <property type="entry name" value="Glyco_hydro_38_N_sf"/>
</dbReference>
<dbReference type="Proteomes" id="UP000010556">
    <property type="component" value="Unassembled WGS sequence"/>
</dbReference>
<evidence type="ECO:0000256" key="1">
    <source>
        <dbReference type="ARBA" id="ARBA00001947"/>
    </source>
</evidence>
<dbReference type="InterPro" id="IPR028995">
    <property type="entry name" value="Glyco_hydro_57/38_cen_sf"/>
</dbReference>
<dbReference type="PANTHER" id="PTHR11607">
    <property type="entry name" value="ALPHA-MANNOSIDASE"/>
    <property type="match status" value="1"/>
</dbReference>